<dbReference type="EMBL" id="LC066377">
    <property type="protein sequence ID" value="BAT28861.1"/>
    <property type="molecule type" value="Genomic_DNA"/>
</dbReference>
<name>A0A0P0Z3Z9_9HYPH</name>
<accession>A0A0P0Z3Z9</accession>
<evidence type="ECO:0000256" key="2">
    <source>
        <dbReference type="ARBA" id="ARBA00006436"/>
    </source>
</evidence>
<dbReference type="InterPro" id="IPR007129">
    <property type="entry name" value="Ubiqinol_cyt_c_chaperone_CPB3"/>
</dbReference>
<protein>
    <recommendedName>
        <fullName evidence="3">Ubiquinol-cytochrome c chaperone domain-containing protein</fullName>
    </recommendedName>
</protein>
<dbReference type="InterPro" id="IPR021150">
    <property type="entry name" value="Ubiq_cyt_c_chap"/>
</dbReference>
<dbReference type="RefSeq" id="WP_062229191.1">
    <property type="nucleotide sequence ID" value="NZ_BBWR01000018.1"/>
</dbReference>
<dbReference type="Pfam" id="PF03981">
    <property type="entry name" value="Ubiq_cyt_C_chap"/>
    <property type="match status" value="1"/>
</dbReference>
<proteinExistence type="inferred from homology"/>
<dbReference type="PANTHER" id="PTHR12184:SF1">
    <property type="entry name" value="UBIQUINOL-CYTOCHROME-C REDUCTASE COMPLEX ASSEMBLY FACTOR 1"/>
    <property type="match status" value="1"/>
</dbReference>
<sequence length="177" mass="20000">MLQAFRRRRRNREIVARLYDGVVDHARQPRFFVEGGLPDTVMGRFDALAIGVFLFLHRCRADPQLAALSQDLVDRFMTDMDHTMREMGIGYMAVPKRMRKLAGLFYQRVNAFRGPLEGDDAAALRSAVRDQKLGGEAPLDDAAIAFWSTYMLDEAKLNATLDTETILAGHWHSGRTG</sequence>
<comment type="similarity">
    <text evidence="1">Belongs to the CBP3 family.</text>
</comment>
<dbReference type="PANTHER" id="PTHR12184">
    <property type="entry name" value="UBIQUINOL-CYTOCHROME C REDUCTASE COMPLEX ASSEMBLY FACTOR 1 FAMILY MEMBER"/>
    <property type="match status" value="1"/>
</dbReference>
<evidence type="ECO:0000313" key="4">
    <source>
        <dbReference type="EMBL" id="BAT28861.1"/>
    </source>
</evidence>
<feature type="domain" description="Ubiquinol-cytochrome c chaperone" evidence="3">
    <location>
        <begin position="36"/>
        <end position="171"/>
    </location>
</feature>
<dbReference type="AlphaFoldDB" id="A0A0P0Z3Z9"/>
<evidence type="ECO:0000259" key="3">
    <source>
        <dbReference type="Pfam" id="PF03981"/>
    </source>
</evidence>
<organism evidence="4">
    <name type="scientific">Aureimonas frigidaquae</name>
    <dbReference type="NCBI Taxonomy" id="424757"/>
    <lineage>
        <taxon>Bacteria</taxon>
        <taxon>Pseudomonadati</taxon>
        <taxon>Pseudomonadota</taxon>
        <taxon>Alphaproteobacteria</taxon>
        <taxon>Hyphomicrobiales</taxon>
        <taxon>Aurantimonadaceae</taxon>
        <taxon>Aureimonas</taxon>
    </lineage>
</organism>
<reference evidence="4" key="1">
    <citation type="journal article" date="2015" name="Proc. Natl. Acad. Sci. U.S.A.">
        <title>Bacterial clade with the ribosomal RNA operon on a small plasmid rather than the chromosome.</title>
        <authorList>
            <person name="Anda M."/>
            <person name="Ohtsubo Y."/>
            <person name="Okubo T."/>
            <person name="Sugawara M."/>
            <person name="Nagata Y."/>
            <person name="Tsuda M."/>
            <person name="Minamisawa K."/>
            <person name="Mitsui H."/>
        </authorList>
    </citation>
    <scope>NUCLEOTIDE SEQUENCE</scope>
    <source>
        <strain evidence="4">JCM 14755</strain>
    </source>
</reference>
<evidence type="ECO:0000256" key="1">
    <source>
        <dbReference type="ARBA" id="ARBA00006407"/>
    </source>
</evidence>
<comment type="similarity">
    <text evidence="2">Belongs to the UPF0174 family.</text>
</comment>